<evidence type="ECO:0000256" key="2">
    <source>
        <dbReference type="SAM" id="MobiDB-lite"/>
    </source>
</evidence>
<dbReference type="EMBL" id="ML977143">
    <property type="protein sequence ID" value="KAF1989934.1"/>
    <property type="molecule type" value="Genomic_DNA"/>
</dbReference>
<feature type="transmembrane region" description="Helical" evidence="3">
    <location>
        <begin position="464"/>
        <end position="481"/>
    </location>
</feature>
<accession>A0A6G1HA47</accession>
<sequence length="635" mass="69190">GGILSNLLKLYHNQDADTSSLPYHSRGQSGSSFFSLTPTPLQTPGHSPPDSGTTTPRRGMFGRKSKNQSTASLLALAGGSSLTLGAANTPGREFSEEVAEKLKKLKRPDMGKRTRSAQGIKNAFHKMNKTKPDTRKIQNDLANIMTRHRFLTKLCRALMTYGAPTHRLEEYMNICSRVLGVEAQFLYIPGCMICSFDDSTLGTAEIRLVRTDQGVDLGKLRDTHELYKEVIHGSLGLEEAVVTLDKITKRDQKFNKWLLVFMYGVASVCVGPFAFQARLIDLPIAFFLGCIVGFLNLIVAPRAQVYSNVFEIAAAVITSCLARAFGSINGGTVFCFSALAQSSIALILPGYMVLCASLELQSRSIVAGSVRMVYAIIYSLFLGFGITIGTAIYGAIDNNATSATQCTNPMPKYWFFFFVPLFTLCLIVINQAKFRQWPVMMIISFAGYLVNYFSSTYFNGNTQISNTLGAFTIGVMANLYSRLGRSFDNAMIDLWEFSLRPFVRKYQKRAKARRERVAGGLRKLTSLHTPVKRRLGYGLAAAAMLPAIFVQVPSGLAVSGSLISGLQSANQIVRNETGTVTVVSAADPTASPLNSTAFNVGYSVIQVAIGITVGLFLSALIVYPKGKKGGGLFSF</sequence>
<evidence type="ECO:0000256" key="3">
    <source>
        <dbReference type="SAM" id="Phobius"/>
    </source>
</evidence>
<keyword evidence="6" id="KW-1185">Reference proteome</keyword>
<evidence type="ECO:0000256" key="1">
    <source>
        <dbReference type="ARBA" id="ARBA00034125"/>
    </source>
</evidence>
<dbReference type="InterPro" id="IPR051361">
    <property type="entry name" value="ThrE/Ser_Exporter"/>
</dbReference>
<organism evidence="5 6">
    <name type="scientific">Aulographum hederae CBS 113979</name>
    <dbReference type="NCBI Taxonomy" id="1176131"/>
    <lineage>
        <taxon>Eukaryota</taxon>
        <taxon>Fungi</taxon>
        <taxon>Dikarya</taxon>
        <taxon>Ascomycota</taxon>
        <taxon>Pezizomycotina</taxon>
        <taxon>Dothideomycetes</taxon>
        <taxon>Pleosporomycetidae</taxon>
        <taxon>Aulographales</taxon>
        <taxon>Aulographaceae</taxon>
    </lineage>
</organism>
<dbReference type="PANTHER" id="PTHR31082:SF4">
    <property type="entry name" value="PHEROMONE-REGULATED MEMBRANE PROTEIN 10"/>
    <property type="match status" value="1"/>
</dbReference>
<feature type="transmembrane region" description="Helical" evidence="3">
    <location>
        <begin position="437"/>
        <end position="458"/>
    </location>
</feature>
<keyword evidence="3" id="KW-0472">Membrane</keyword>
<evidence type="ECO:0000313" key="5">
    <source>
        <dbReference type="EMBL" id="KAF1989934.1"/>
    </source>
</evidence>
<evidence type="ECO:0000259" key="4">
    <source>
        <dbReference type="Pfam" id="PF06738"/>
    </source>
</evidence>
<feature type="compositionally biased region" description="Polar residues" evidence="2">
    <location>
        <begin position="19"/>
        <end position="56"/>
    </location>
</feature>
<dbReference type="OrthoDB" id="413008at2759"/>
<feature type="transmembrane region" description="Helical" evidence="3">
    <location>
        <begin position="306"/>
        <end position="326"/>
    </location>
</feature>
<comment type="similarity">
    <text evidence="1">Belongs to the ThrE exporter (TC 2.A.79) family.</text>
</comment>
<dbReference type="Pfam" id="PF06738">
    <property type="entry name" value="ThrE"/>
    <property type="match status" value="1"/>
</dbReference>
<feature type="region of interest" description="Disordered" evidence="2">
    <location>
        <begin position="19"/>
        <end position="68"/>
    </location>
</feature>
<gene>
    <name evidence="5" type="ORF">K402DRAFT_325893</name>
</gene>
<feature type="transmembrane region" description="Helical" evidence="3">
    <location>
        <begin position="600"/>
        <end position="623"/>
    </location>
</feature>
<keyword evidence="3" id="KW-0812">Transmembrane</keyword>
<reference evidence="5" key="1">
    <citation type="journal article" date="2020" name="Stud. Mycol.">
        <title>101 Dothideomycetes genomes: a test case for predicting lifestyles and emergence of pathogens.</title>
        <authorList>
            <person name="Haridas S."/>
            <person name="Albert R."/>
            <person name="Binder M."/>
            <person name="Bloem J."/>
            <person name="Labutti K."/>
            <person name="Salamov A."/>
            <person name="Andreopoulos B."/>
            <person name="Baker S."/>
            <person name="Barry K."/>
            <person name="Bills G."/>
            <person name="Bluhm B."/>
            <person name="Cannon C."/>
            <person name="Castanera R."/>
            <person name="Culley D."/>
            <person name="Daum C."/>
            <person name="Ezra D."/>
            <person name="Gonzalez J."/>
            <person name="Henrissat B."/>
            <person name="Kuo A."/>
            <person name="Liang C."/>
            <person name="Lipzen A."/>
            <person name="Lutzoni F."/>
            <person name="Magnuson J."/>
            <person name="Mondo S."/>
            <person name="Nolan M."/>
            <person name="Ohm R."/>
            <person name="Pangilinan J."/>
            <person name="Park H.-J."/>
            <person name="Ramirez L."/>
            <person name="Alfaro M."/>
            <person name="Sun H."/>
            <person name="Tritt A."/>
            <person name="Yoshinaga Y."/>
            <person name="Zwiers L.-H."/>
            <person name="Turgeon B."/>
            <person name="Goodwin S."/>
            <person name="Spatafora J."/>
            <person name="Crous P."/>
            <person name="Grigoriev I."/>
        </authorList>
    </citation>
    <scope>NUCLEOTIDE SEQUENCE</scope>
    <source>
        <strain evidence="5">CBS 113979</strain>
    </source>
</reference>
<feature type="transmembrane region" description="Helical" evidence="3">
    <location>
        <begin position="338"/>
        <end position="360"/>
    </location>
</feature>
<feature type="non-terminal residue" evidence="5">
    <location>
        <position position="1"/>
    </location>
</feature>
<dbReference type="Proteomes" id="UP000800041">
    <property type="component" value="Unassembled WGS sequence"/>
</dbReference>
<feature type="transmembrane region" description="Helical" evidence="3">
    <location>
        <begin position="535"/>
        <end position="552"/>
    </location>
</feature>
<feature type="transmembrane region" description="Helical" evidence="3">
    <location>
        <begin position="282"/>
        <end position="299"/>
    </location>
</feature>
<feature type="transmembrane region" description="Helical" evidence="3">
    <location>
        <begin position="372"/>
        <end position="393"/>
    </location>
</feature>
<feature type="domain" description="Threonine/serine exporter-like N-terminal" evidence="4">
    <location>
        <begin position="149"/>
        <end position="392"/>
    </location>
</feature>
<keyword evidence="3" id="KW-1133">Transmembrane helix</keyword>
<protein>
    <submittedName>
        <fullName evidence="5">Pheromone-regulated membrane protein</fullName>
    </submittedName>
</protein>
<dbReference type="GO" id="GO:0022857">
    <property type="term" value="F:transmembrane transporter activity"/>
    <property type="evidence" value="ECO:0007669"/>
    <property type="project" value="InterPro"/>
</dbReference>
<name>A0A6G1HA47_9PEZI</name>
<dbReference type="PANTHER" id="PTHR31082">
    <property type="entry name" value="PHEROMONE-REGULATED MEMBRANE PROTEIN 10"/>
    <property type="match status" value="1"/>
</dbReference>
<proteinExistence type="inferred from homology"/>
<dbReference type="AlphaFoldDB" id="A0A6G1HA47"/>
<feature type="transmembrane region" description="Helical" evidence="3">
    <location>
        <begin position="413"/>
        <end position="430"/>
    </location>
</feature>
<dbReference type="InterPro" id="IPR010619">
    <property type="entry name" value="ThrE-like_N"/>
</dbReference>
<evidence type="ECO:0000313" key="6">
    <source>
        <dbReference type="Proteomes" id="UP000800041"/>
    </source>
</evidence>
<feature type="transmembrane region" description="Helical" evidence="3">
    <location>
        <begin position="257"/>
        <end position="276"/>
    </location>
</feature>